<gene>
    <name evidence="3" type="ORF">Sradi_4551200</name>
</gene>
<dbReference type="PANTHER" id="PTHR33116:SF80">
    <property type="entry name" value="REVERSE TRANSCRIPTASE ZINC-BINDING DOMAIN-CONTAINING PROTEIN"/>
    <property type="match status" value="1"/>
</dbReference>
<dbReference type="EMBL" id="JACGWJ010000020">
    <property type="protein sequence ID" value="KAL0340344.1"/>
    <property type="molecule type" value="Genomic_DNA"/>
</dbReference>
<organism evidence="3">
    <name type="scientific">Sesamum radiatum</name>
    <name type="common">Black benniseed</name>
    <dbReference type="NCBI Taxonomy" id="300843"/>
    <lineage>
        <taxon>Eukaryota</taxon>
        <taxon>Viridiplantae</taxon>
        <taxon>Streptophyta</taxon>
        <taxon>Embryophyta</taxon>
        <taxon>Tracheophyta</taxon>
        <taxon>Spermatophyta</taxon>
        <taxon>Magnoliopsida</taxon>
        <taxon>eudicotyledons</taxon>
        <taxon>Gunneridae</taxon>
        <taxon>Pentapetalae</taxon>
        <taxon>asterids</taxon>
        <taxon>lamiids</taxon>
        <taxon>Lamiales</taxon>
        <taxon>Pedaliaceae</taxon>
        <taxon>Sesamum</taxon>
    </lineage>
</organism>
<protein>
    <recommendedName>
        <fullName evidence="2">Reverse transcriptase domain-containing protein</fullName>
    </recommendedName>
</protein>
<evidence type="ECO:0000256" key="1">
    <source>
        <dbReference type="SAM" id="Phobius"/>
    </source>
</evidence>
<sequence>MAKAYDRVSWEFLYQVLQRKGFPQRWIGLVANAISHCWFSVLVNGEHAGFFHSTRGLRQGDPLSPALFVLAADYLSRGLERLFAAHPTMFYQAPGLIRVSHLAYADDLMIFTTTCRQNMELLRDFLRAYERVSGQLINGSKSSFIVGRQASSLQTQAVQDVLGYQLKHLPITYFGVPLYKGNRKACLFDPIISRLRDLLQGWAMTNLSHGGRLALIRSVLQATPLHLLQVIHPPKSVLITIERIFNGFFWGSYNGRKHIHWSSWAKACFPVAEGGLGVRSLADYVRAFSMKLWWRFGASHPYGRSTCMVATVEICIRLLCLIIVIIPRFGIASVVFEMWPNLLSSGPWVKVLYLFGTIIGLARSP</sequence>
<dbReference type="PANTHER" id="PTHR33116">
    <property type="entry name" value="REVERSE TRANSCRIPTASE ZINC-BINDING DOMAIN-CONTAINING PROTEIN-RELATED-RELATED"/>
    <property type="match status" value="1"/>
</dbReference>
<accession>A0AAW2NBV0</accession>
<dbReference type="PROSITE" id="PS50878">
    <property type="entry name" value="RT_POL"/>
    <property type="match status" value="1"/>
</dbReference>
<feature type="domain" description="Reverse transcriptase" evidence="2">
    <location>
        <begin position="1"/>
        <end position="178"/>
    </location>
</feature>
<feature type="transmembrane region" description="Helical" evidence="1">
    <location>
        <begin position="314"/>
        <end position="336"/>
    </location>
</feature>
<evidence type="ECO:0000313" key="3">
    <source>
        <dbReference type="EMBL" id="KAL0340344.1"/>
    </source>
</evidence>
<dbReference type="Pfam" id="PF00078">
    <property type="entry name" value="RVT_1"/>
    <property type="match status" value="1"/>
</dbReference>
<keyword evidence="1" id="KW-0472">Membrane</keyword>
<keyword evidence="1" id="KW-0812">Transmembrane</keyword>
<proteinExistence type="predicted"/>
<keyword evidence="1" id="KW-1133">Transmembrane helix</keyword>
<reference evidence="3" key="2">
    <citation type="journal article" date="2024" name="Plant">
        <title>Genomic evolution and insights into agronomic trait innovations of Sesamum species.</title>
        <authorList>
            <person name="Miao H."/>
            <person name="Wang L."/>
            <person name="Qu L."/>
            <person name="Liu H."/>
            <person name="Sun Y."/>
            <person name="Le M."/>
            <person name="Wang Q."/>
            <person name="Wei S."/>
            <person name="Zheng Y."/>
            <person name="Lin W."/>
            <person name="Duan Y."/>
            <person name="Cao H."/>
            <person name="Xiong S."/>
            <person name="Wang X."/>
            <person name="Wei L."/>
            <person name="Li C."/>
            <person name="Ma Q."/>
            <person name="Ju M."/>
            <person name="Zhao R."/>
            <person name="Li G."/>
            <person name="Mu C."/>
            <person name="Tian Q."/>
            <person name="Mei H."/>
            <person name="Zhang T."/>
            <person name="Gao T."/>
            <person name="Zhang H."/>
        </authorList>
    </citation>
    <scope>NUCLEOTIDE SEQUENCE</scope>
    <source>
        <strain evidence="3">G02</strain>
    </source>
</reference>
<name>A0AAW2NBV0_SESRA</name>
<dbReference type="InterPro" id="IPR000477">
    <property type="entry name" value="RT_dom"/>
</dbReference>
<dbReference type="InterPro" id="IPR043502">
    <property type="entry name" value="DNA/RNA_pol_sf"/>
</dbReference>
<dbReference type="SUPFAM" id="SSF56672">
    <property type="entry name" value="DNA/RNA polymerases"/>
    <property type="match status" value="1"/>
</dbReference>
<evidence type="ECO:0000259" key="2">
    <source>
        <dbReference type="PROSITE" id="PS50878"/>
    </source>
</evidence>
<comment type="caution">
    <text evidence="3">The sequence shown here is derived from an EMBL/GenBank/DDBJ whole genome shotgun (WGS) entry which is preliminary data.</text>
</comment>
<reference evidence="3" key="1">
    <citation type="submission" date="2020-06" db="EMBL/GenBank/DDBJ databases">
        <authorList>
            <person name="Li T."/>
            <person name="Hu X."/>
            <person name="Zhang T."/>
            <person name="Song X."/>
            <person name="Zhang H."/>
            <person name="Dai N."/>
            <person name="Sheng W."/>
            <person name="Hou X."/>
            <person name="Wei L."/>
        </authorList>
    </citation>
    <scope>NUCLEOTIDE SEQUENCE</scope>
    <source>
        <strain evidence="3">G02</strain>
        <tissue evidence="3">Leaf</tissue>
    </source>
</reference>
<dbReference type="AlphaFoldDB" id="A0AAW2NBV0"/>